<dbReference type="Pfam" id="PF00702">
    <property type="entry name" value="Hydrolase"/>
    <property type="match status" value="1"/>
</dbReference>
<comment type="cofactor">
    <cofactor evidence="1">
        <name>Mg(2+)</name>
        <dbReference type="ChEBI" id="CHEBI:18420"/>
    </cofactor>
</comment>
<evidence type="ECO:0000313" key="5">
    <source>
        <dbReference type="Proteomes" id="UP000240904"/>
    </source>
</evidence>
<dbReference type="GO" id="GO:0016787">
    <property type="term" value="F:hydrolase activity"/>
    <property type="evidence" value="ECO:0007669"/>
    <property type="project" value="UniProtKB-KW"/>
</dbReference>
<dbReference type="RefSeq" id="WP_107284941.1">
    <property type="nucleotide sequence ID" value="NZ_PYMC01000019.1"/>
</dbReference>
<dbReference type="PANTHER" id="PTHR46470">
    <property type="entry name" value="N-ACYLNEURAMINATE-9-PHOSPHATASE"/>
    <property type="match status" value="1"/>
</dbReference>
<dbReference type="Gene3D" id="1.20.120.710">
    <property type="entry name" value="Haloacid dehalogenase hydrolase-like domain"/>
    <property type="match status" value="1"/>
</dbReference>
<reference evidence="4 5" key="1">
    <citation type="submission" date="2018-03" db="EMBL/GenBank/DDBJ databases">
        <title>Whole genome sequencing of Histamine producing bacteria.</title>
        <authorList>
            <person name="Butler K."/>
        </authorList>
    </citation>
    <scope>NUCLEOTIDE SEQUENCE [LARGE SCALE GENOMIC DNA]</scope>
    <source>
        <strain evidence="4 5">DSM 16190</strain>
    </source>
</reference>
<dbReference type="SUPFAM" id="SSF56784">
    <property type="entry name" value="HAD-like"/>
    <property type="match status" value="1"/>
</dbReference>
<dbReference type="InterPro" id="IPR023214">
    <property type="entry name" value="HAD_sf"/>
</dbReference>
<dbReference type="InterPro" id="IPR051400">
    <property type="entry name" value="HAD-like_hydrolase"/>
</dbReference>
<dbReference type="SFLD" id="SFLDG01129">
    <property type="entry name" value="C1.5:_HAD__Beta-PGM__Phosphata"/>
    <property type="match status" value="1"/>
</dbReference>
<dbReference type="Proteomes" id="UP000240904">
    <property type="component" value="Unassembled WGS sequence"/>
</dbReference>
<keyword evidence="5" id="KW-1185">Reference proteome</keyword>
<evidence type="ECO:0000256" key="1">
    <source>
        <dbReference type="ARBA" id="ARBA00001946"/>
    </source>
</evidence>
<evidence type="ECO:0000313" key="4">
    <source>
        <dbReference type="EMBL" id="PSW02104.1"/>
    </source>
</evidence>
<dbReference type="NCBIfam" id="TIGR01549">
    <property type="entry name" value="HAD-SF-IA-v1"/>
    <property type="match status" value="1"/>
</dbReference>
<dbReference type="AlphaFoldDB" id="A0A2T3MT74"/>
<keyword evidence="2 4" id="KW-0378">Hydrolase</keyword>
<protein>
    <submittedName>
        <fullName evidence="4">HAD family hydrolase</fullName>
    </submittedName>
</protein>
<dbReference type="OrthoDB" id="148966at2"/>
<proteinExistence type="predicted"/>
<accession>A0A2T3MT74</accession>
<keyword evidence="3" id="KW-0460">Magnesium</keyword>
<dbReference type="InterPro" id="IPR036412">
    <property type="entry name" value="HAD-like_sf"/>
</dbReference>
<name>A0A2T3MT74_9GAMM</name>
<evidence type="ECO:0000256" key="2">
    <source>
        <dbReference type="ARBA" id="ARBA00022801"/>
    </source>
</evidence>
<comment type="caution">
    <text evidence="4">The sequence shown here is derived from an EMBL/GenBank/DDBJ whole genome shotgun (WGS) entry which is preliminary data.</text>
</comment>
<sequence length="229" mass="26437">MIFFDLDNTLLDHDGAEQDAIRTFVSRYHDNVIALTDTPEVIWRQITDKHRARWRAGELNFEQQRRARISELFKRPLTSKQADQLFTEYFNIYQQHWRLFPDVEPALKRLKDTAPLAVLSNGFTYQQEAKLEQTGIRHYFRFVMTSEQAGVAKPDLGIFKAACQRGKVSPEQCWYIGNHPLRDAQAGQLAGMKSVWLNRNALQASPNTRVVRSLEGFVDLVQLTANSLI</sequence>
<dbReference type="PANTHER" id="PTHR46470:SF4">
    <property type="entry name" value="5-AMINO-6-(5-PHOSPHO-D-RIBITYLAMINO)URACIL PHOSPHATASE YIGB"/>
    <property type="match status" value="1"/>
</dbReference>
<dbReference type="SFLD" id="SFLDS00003">
    <property type="entry name" value="Haloacid_Dehalogenase"/>
    <property type="match status" value="1"/>
</dbReference>
<gene>
    <name evidence="4" type="ORF">C9I89_19220</name>
</gene>
<dbReference type="EMBL" id="PYMC01000019">
    <property type="protein sequence ID" value="PSW02104.1"/>
    <property type="molecule type" value="Genomic_DNA"/>
</dbReference>
<dbReference type="InterPro" id="IPR006439">
    <property type="entry name" value="HAD-SF_hydro_IA"/>
</dbReference>
<dbReference type="GO" id="GO:0044281">
    <property type="term" value="P:small molecule metabolic process"/>
    <property type="evidence" value="ECO:0007669"/>
    <property type="project" value="UniProtKB-ARBA"/>
</dbReference>
<dbReference type="Gene3D" id="3.40.50.1000">
    <property type="entry name" value="HAD superfamily/HAD-like"/>
    <property type="match status" value="1"/>
</dbReference>
<evidence type="ECO:0000256" key="3">
    <source>
        <dbReference type="ARBA" id="ARBA00022842"/>
    </source>
</evidence>
<organism evidence="4 5">
    <name type="scientific">Photobacterium lipolyticum</name>
    <dbReference type="NCBI Taxonomy" id="266810"/>
    <lineage>
        <taxon>Bacteria</taxon>
        <taxon>Pseudomonadati</taxon>
        <taxon>Pseudomonadota</taxon>
        <taxon>Gammaproteobacteria</taxon>
        <taxon>Vibrionales</taxon>
        <taxon>Vibrionaceae</taxon>
        <taxon>Photobacterium</taxon>
    </lineage>
</organism>